<evidence type="ECO:0000313" key="1">
    <source>
        <dbReference type="EMBL" id="LAB14833.1"/>
    </source>
</evidence>
<dbReference type="AlphaFoldDB" id="A0A2D4L1V2"/>
<sequence>MDYEQRKKIQFIFQKWLNRFKLSLTQHKRENVMNGLAVSESHRLIHYGHRLKAASRKNLLFLVLQNDYLKTFFYDLFSINYNLNLQNSSFSDHSKLQRC</sequence>
<proteinExistence type="predicted"/>
<dbReference type="EMBL" id="IACL01105991">
    <property type="protein sequence ID" value="LAB14833.1"/>
    <property type="molecule type" value="Transcribed_RNA"/>
</dbReference>
<organism evidence="1">
    <name type="scientific">Micrurus paraensis</name>
    <dbReference type="NCBI Taxonomy" id="1970185"/>
    <lineage>
        <taxon>Eukaryota</taxon>
        <taxon>Metazoa</taxon>
        <taxon>Chordata</taxon>
        <taxon>Craniata</taxon>
        <taxon>Vertebrata</taxon>
        <taxon>Euteleostomi</taxon>
        <taxon>Lepidosauria</taxon>
        <taxon>Squamata</taxon>
        <taxon>Bifurcata</taxon>
        <taxon>Unidentata</taxon>
        <taxon>Episquamata</taxon>
        <taxon>Toxicofera</taxon>
        <taxon>Serpentes</taxon>
        <taxon>Colubroidea</taxon>
        <taxon>Elapidae</taxon>
        <taxon>Elapinae</taxon>
        <taxon>Micrurus</taxon>
    </lineage>
</organism>
<reference evidence="1" key="1">
    <citation type="submission" date="2017-07" db="EMBL/GenBank/DDBJ databases">
        <authorList>
            <person name="Mikheyev A."/>
            <person name="Grau M."/>
        </authorList>
    </citation>
    <scope>NUCLEOTIDE SEQUENCE</scope>
    <source>
        <tissue evidence="1">Venom_gland</tissue>
    </source>
</reference>
<accession>A0A2D4L1V2</accession>
<name>A0A2D4L1V2_9SAUR</name>
<protein>
    <submittedName>
        <fullName evidence="1">Uncharacterized protein</fullName>
    </submittedName>
</protein>
<reference evidence="1" key="2">
    <citation type="submission" date="2017-11" db="EMBL/GenBank/DDBJ databases">
        <title>Coralsnake Venomics: Analyses of Venom Gland Transcriptomes and Proteomes of Six Brazilian Taxa.</title>
        <authorList>
            <person name="Aird S.D."/>
            <person name="Jorge da Silva N."/>
            <person name="Qiu L."/>
            <person name="Villar-Briones A."/>
            <person name="Aparecida-Saddi V."/>
            <person name="Campos-Telles M.P."/>
            <person name="Grau M."/>
            <person name="Mikheyev A.S."/>
        </authorList>
    </citation>
    <scope>NUCLEOTIDE SEQUENCE</scope>
    <source>
        <tissue evidence="1">Venom_gland</tissue>
    </source>
</reference>